<comment type="cofactor">
    <cofactor evidence="2">
        <name>K(+)</name>
        <dbReference type="ChEBI" id="CHEBI:29103"/>
    </cofactor>
</comment>
<evidence type="ECO:0000256" key="5">
    <source>
        <dbReference type="ARBA" id="ARBA00011738"/>
    </source>
</evidence>
<dbReference type="CDD" id="cd24015">
    <property type="entry name" value="ASKHA_NBD_PanK-III"/>
    <property type="match status" value="1"/>
</dbReference>
<name>A0A1H6UA28_9GAMM</name>
<evidence type="ECO:0000256" key="9">
    <source>
        <dbReference type="ARBA" id="ARBA00022741"/>
    </source>
</evidence>
<feature type="binding site" evidence="16">
    <location>
        <begin position="6"/>
        <end position="13"/>
    </location>
    <ligand>
        <name>ATP</name>
        <dbReference type="ChEBI" id="CHEBI:30616"/>
    </ligand>
</feature>
<evidence type="ECO:0000256" key="11">
    <source>
        <dbReference type="ARBA" id="ARBA00022840"/>
    </source>
</evidence>
<dbReference type="AlphaFoldDB" id="A0A1H6UA28"/>
<dbReference type="UniPathway" id="UPA00241">
    <property type="reaction ID" value="UER00352"/>
</dbReference>
<comment type="subunit">
    <text evidence="5 16">Homodimer.</text>
</comment>
<dbReference type="RefSeq" id="WP_177166897.1">
    <property type="nucleotide sequence ID" value="NZ_FNYH01000016.1"/>
</dbReference>
<comment type="subcellular location">
    <subcellularLocation>
        <location evidence="3 16">Cytoplasm</location>
    </subcellularLocation>
</comment>
<dbReference type="GO" id="GO:0004594">
    <property type="term" value="F:pantothenate kinase activity"/>
    <property type="evidence" value="ECO:0007669"/>
    <property type="project" value="UniProtKB-UniRule"/>
</dbReference>
<evidence type="ECO:0000256" key="15">
    <source>
        <dbReference type="ARBA" id="ARBA00040883"/>
    </source>
</evidence>
<dbReference type="PANTHER" id="PTHR34265:SF1">
    <property type="entry name" value="TYPE III PANTOTHENATE KINASE"/>
    <property type="match status" value="1"/>
</dbReference>
<gene>
    <name evidence="16" type="primary">coaX</name>
    <name evidence="17" type="ORF">SAMN05421831_1163</name>
</gene>
<evidence type="ECO:0000256" key="12">
    <source>
        <dbReference type="ARBA" id="ARBA00022958"/>
    </source>
</evidence>
<dbReference type="GO" id="GO:0015937">
    <property type="term" value="P:coenzyme A biosynthetic process"/>
    <property type="evidence" value="ECO:0007669"/>
    <property type="project" value="UniProtKB-UniRule"/>
</dbReference>
<dbReference type="Proteomes" id="UP000242999">
    <property type="component" value="Unassembled WGS sequence"/>
</dbReference>
<keyword evidence="18" id="KW-1185">Reference proteome</keyword>
<evidence type="ECO:0000256" key="6">
    <source>
        <dbReference type="ARBA" id="ARBA00012102"/>
    </source>
</evidence>
<keyword evidence="7 16" id="KW-0963">Cytoplasm</keyword>
<comment type="cofactor">
    <cofactor evidence="16">
        <name>NH4(+)</name>
        <dbReference type="ChEBI" id="CHEBI:28938"/>
    </cofactor>
    <cofactor evidence="16">
        <name>K(+)</name>
        <dbReference type="ChEBI" id="CHEBI:29103"/>
    </cofactor>
    <text evidence="16">A monovalent cation. Ammonium or potassium.</text>
</comment>
<dbReference type="Pfam" id="PF03309">
    <property type="entry name" value="Pan_kinase"/>
    <property type="match status" value="1"/>
</dbReference>
<accession>A0A1H6UA28</accession>
<dbReference type="STRING" id="64971.SAMN05421831_1163"/>
<evidence type="ECO:0000256" key="3">
    <source>
        <dbReference type="ARBA" id="ARBA00004496"/>
    </source>
</evidence>
<keyword evidence="10 16" id="KW-0418">Kinase</keyword>
<keyword evidence="9 16" id="KW-0547">Nucleotide-binding</keyword>
<keyword evidence="11 16" id="KW-0067">ATP-binding</keyword>
<feature type="active site" description="Proton acceptor" evidence="16">
    <location>
        <position position="101"/>
    </location>
</feature>
<comment type="catalytic activity">
    <reaction evidence="1 16">
        <text>(R)-pantothenate + ATP = (R)-4'-phosphopantothenate + ADP + H(+)</text>
        <dbReference type="Rhea" id="RHEA:16373"/>
        <dbReference type="ChEBI" id="CHEBI:10986"/>
        <dbReference type="ChEBI" id="CHEBI:15378"/>
        <dbReference type="ChEBI" id="CHEBI:29032"/>
        <dbReference type="ChEBI" id="CHEBI:30616"/>
        <dbReference type="ChEBI" id="CHEBI:456216"/>
        <dbReference type="EC" id="2.7.1.33"/>
    </reaction>
</comment>
<evidence type="ECO:0000256" key="10">
    <source>
        <dbReference type="ARBA" id="ARBA00022777"/>
    </source>
</evidence>
<evidence type="ECO:0000256" key="16">
    <source>
        <dbReference type="HAMAP-Rule" id="MF_01274"/>
    </source>
</evidence>
<evidence type="ECO:0000256" key="13">
    <source>
        <dbReference type="ARBA" id="ARBA00022993"/>
    </source>
</evidence>
<proteinExistence type="inferred from homology"/>
<dbReference type="HAMAP" id="MF_01274">
    <property type="entry name" value="Pantothen_kinase_3"/>
    <property type="match status" value="1"/>
</dbReference>
<comment type="similarity">
    <text evidence="14 16">Belongs to the type III pantothenate kinase family.</text>
</comment>
<dbReference type="EMBL" id="FNYH01000016">
    <property type="protein sequence ID" value="SEI89219.1"/>
    <property type="molecule type" value="Genomic_DNA"/>
</dbReference>
<dbReference type="SUPFAM" id="SSF53067">
    <property type="entry name" value="Actin-like ATPase domain"/>
    <property type="match status" value="2"/>
</dbReference>
<feature type="binding site" evidence="16">
    <location>
        <position position="177"/>
    </location>
    <ligand>
        <name>substrate</name>
    </ligand>
</feature>
<dbReference type="PANTHER" id="PTHR34265">
    <property type="entry name" value="TYPE III PANTOTHENATE KINASE"/>
    <property type="match status" value="1"/>
</dbReference>
<evidence type="ECO:0000313" key="17">
    <source>
        <dbReference type="EMBL" id="SEI89219.1"/>
    </source>
</evidence>
<evidence type="ECO:0000256" key="2">
    <source>
        <dbReference type="ARBA" id="ARBA00001958"/>
    </source>
</evidence>
<evidence type="ECO:0000256" key="1">
    <source>
        <dbReference type="ARBA" id="ARBA00001206"/>
    </source>
</evidence>
<evidence type="ECO:0000256" key="4">
    <source>
        <dbReference type="ARBA" id="ARBA00005225"/>
    </source>
</evidence>
<dbReference type="GO" id="GO:0005737">
    <property type="term" value="C:cytoplasm"/>
    <property type="evidence" value="ECO:0007669"/>
    <property type="project" value="UniProtKB-SubCell"/>
</dbReference>
<evidence type="ECO:0000256" key="8">
    <source>
        <dbReference type="ARBA" id="ARBA00022679"/>
    </source>
</evidence>
<feature type="binding site" evidence="16">
    <location>
        <begin position="99"/>
        <end position="102"/>
    </location>
    <ligand>
        <name>substrate</name>
    </ligand>
</feature>
<keyword evidence="16" id="KW-0479">Metal-binding</keyword>
<dbReference type="Gene3D" id="3.30.420.40">
    <property type="match status" value="2"/>
</dbReference>
<evidence type="ECO:0000313" key="18">
    <source>
        <dbReference type="Proteomes" id="UP000242999"/>
    </source>
</evidence>
<dbReference type="EC" id="2.7.1.33" evidence="6 16"/>
<dbReference type="GO" id="GO:0005524">
    <property type="term" value="F:ATP binding"/>
    <property type="evidence" value="ECO:0007669"/>
    <property type="project" value="UniProtKB-UniRule"/>
</dbReference>
<dbReference type="InterPro" id="IPR043129">
    <property type="entry name" value="ATPase_NBD"/>
</dbReference>
<sequence length="267" mass="29143">MILDLDVGNTLTKWRSKSWHSNAILARGAVWTQTSWELAEAFPDLAQVQALRISNVAGQEVLDTIASLAENYQIPIYIAHSSARFGRVVSGYQQPERLGVDRWLVTLAGFQALQGCCVVDCGSAITIDFVDHAGKHLGGYITPGIRLMKQSLKLGTRNVPIGAEQNPARLSLPGCNTIDAVNHGIFVAVSAQINACYQRFCNQYQTRWPLVLTGGDASLVSQGLDTKAILWPDMVYAGLEVMFPLTEQEKVGQLTGFEQGHEDSALL</sequence>
<dbReference type="NCBIfam" id="TIGR00671">
    <property type="entry name" value="baf"/>
    <property type="match status" value="1"/>
</dbReference>
<dbReference type="GO" id="GO:0046872">
    <property type="term" value="F:metal ion binding"/>
    <property type="evidence" value="ECO:0007669"/>
    <property type="project" value="UniProtKB-KW"/>
</dbReference>
<feature type="binding site" evidence="16">
    <location>
        <position position="92"/>
    </location>
    <ligand>
        <name>substrate</name>
    </ligand>
</feature>
<feature type="binding site" evidence="16">
    <location>
        <position position="120"/>
    </location>
    <ligand>
        <name>K(+)</name>
        <dbReference type="ChEBI" id="CHEBI:29103"/>
    </ligand>
</feature>
<keyword evidence="8 16" id="KW-0808">Transferase</keyword>
<keyword evidence="12 16" id="KW-0630">Potassium</keyword>
<evidence type="ECO:0000256" key="14">
    <source>
        <dbReference type="ARBA" id="ARBA00038036"/>
    </source>
</evidence>
<dbReference type="InterPro" id="IPR004619">
    <property type="entry name" value="Type_III_PanK"/>
</dbReference>
<comment type="function">
    <text evidence="16">Catalyzes the phosphorylation of pantothenate (Pan), the first step in CoA biosynthesis.</text>
</comment>
<organism evidence="17 18">
    <name type="scientific">Allopseudospirillum japonicum</name>
    <dbReference type="NCBI Taxonomy" id="64971"/>
    <lineage>
        <taxon>Bacteria</taxon>
        <taxon>Pseudomonadati</taxon>
        <taxon>Pseudomonadota</taxon>
        <taxon>Gammaproteobacteria</taxon>
        <taxon>Oceanospirillales</taxon>
        <taxon>Oceanospirillaceae</taxon>
        <taxon>Allopseudospirillum</taxon>
    </lineage>
</organism>
<feature type="binding site" evidence="16">
    <location>
        <position position="123"/>
    </location>
    <ligand>
        <name>ATP</name>
        <dbReference type="ChEBI" id="CHEBI:30616"/>
    </ligand>
</feature>
<reference evidence="18" key="1">
    <citation type="submission" date="2016-10" db="EMBL/GenBank/DDBJ databases">
        <authorList>
            <person name="Varghese N."/>
            <person name="Submissions S."/>
        </authorList>
    </citation>
    <scope>NUCLEOTIDE SEQUENCE [LARGE SCALE GENOMIC DNA]</scope>
    <source>
        <strain evidence="18">DSM 7165</strain>
    </source>
</reference>
<keyword evidence="13 16" id="KW-0173">Coenzyme A biosynthesis</keyword>
<protein>
    <recommendedName>
        <fullName evidence="15 16">Type III pantothenate kinase</fullName>
        <ecNumber evidence="6 16">2.7.1.33</ecNumber>
    </recommendedName>
    <alternativeName>
        <fullName evidence="16">PanK-III</fullName>
    </alternativeName>
    <alternativeName>
        <fullName evidence="16">Pantothenic acid kinase</fullName>
    </alternativeName>
</protein>
<comment type="pathway">
    <text evidence="4 16">Cofactor biosynthesis; coenzyme A biosynthesis; CoA from (R)-pantothenate: step 1/5.</text>
</comment>
<evidence type="ECO:0000256" key="7">
    <source>
        <dbReference type="ARBA" id="ARBA00022490"/>
    </source>
</evidence>